<dbReference type="OrthoDB" id="129771at2"/>
<comment type="similarity">
    <text evidence="2">Belongs to the RbfA family.</text>
</comment>
<evidence type="ECO:0000256" key="2">
    <source>
        <dbReference type="HAMAP-Rule" id="MF_00003"/>
    </source>
</evidence>
<dbReference type="PANTHER" id="PTHR33515:SF1">
    <property type="entry name" value="RIBOSOME-BINDING FACTOR A, CHLOROPLASTIC-RELATED"/>
    <property type="match status" value="1"/>
</dbReference>
<evidence type="ECO:0000256" key="3">
    <source>
        <dbReference type="SAM" id="MobiDB-lite"/>
    </source>
</evidence>
<feature type="region of interest" description="Disordered" evidence="3">
    <location>
        <begin position="112"/>
        <end position="139"/>
    </location>
</feature>
<dbReference type="Proteomes" id="UP000253606">
    <property type="component" value="Chromosome"/>
</dbReference>
<protein>
    <recommendedName>
        <fullName evidence="2">Ribosome-binding factor A</fullName>
    </recommendedName>
</protein>
<feature type="compositionally biased region" description="Low complexity" evidence="3">
    <location>
        <begin position="123"/>
        <end position="139"/>
    </location>
</feature>
<dbReference type="GO" id="GO:0030490">
    <property type="term" value="P:maturation of SSU-rRNA"/>
    <property type="evidence" value="ECO:0007669"/>
    <property type="project" value="UniProtKB-UniRule"/>
</dbReference>
<accession>A0A2Z5G169</accession>
<comment type="subcellular location">
    <subcellularLocation>
        <location evidence="2">Cytoplasm</location>
    </subcellularLocation>
</comment>
<dbReference type="HAMAP" id="MF_00003">
    <property type="entry name" value="RbfA"/>
    <property type="match status" value="1"/>
</dbReference>
<comment type="function">
    <text evidence="2">One of several proteins that assist in the late maturation steps of the functional core of the 30S ribosomal subunit. Associates with free 30S ribosomal subunits (but not with 30S subunits that are part of 70S ribosomes or polysomes). Required for efficient processing of 16S rRNA. May interact with the 5'-terminal helix region of 16S rRNA.</text>
</comment>
<dbReference type="InterPro" id="IPR015946">
    <property type="entry name" value="KH_dom-like_a/b"/>
</dbReference>
<evidence type="ECO:0000313" key="4">
    <source>
        <dbReference type="EMBL" id="AXC12760.1"/>
    </source>
</evidence>
<reference evidence="4 5" key="1">
    <citation type="journal article" date="2018" name="Front. Microbiol.">
        <title>Hydrolytic Capabilities as a Key to Environmental Success: Chitinolytic and Cellulolytic Acidobacteria From Acidic Sub-arctic Soils and Boreal Peatlands.</title>
        <authorList>
            <person name="Belova S.E."/>
            <person name="Ravin N.V."/>
            <person name="Pankratov T.A."/>
            <person name="Rakitin A.L."/>
            <person name="Ivanova A.A."/>
            <person name="Beletsky A.V."/>
            <person name="Mardanov A.V."/>
            <person name="Sinninghe Damste J.S."/>
            <person name="Dedysh S.N."/>
        </authorList>
    </citation>
    <scope>NUCLEOTIDE SEQUENCE [LARGE SCALE GENOMIC DNA]</scope>
    <source>
        <strain evidence="4 5">SBC82</strain>
    </source>
</reference>
<organism evidence="4 5">
    <name type="scientific">Acidisarcina polymorpha</name>
    <dbReference type="NCBI Taxonomy" id="2211140"/>
    <lineage>
        <taxon>Bacteria</taxon>
        <taxon>Pseudomonadati</taxon>
        <taxon>Acidobacteriota</taxon>
        <taxon>Terriglobia</taxon>
        <taxon>Terriglobales</taxon>
        <taxon>Acidobacteriaceae</taxon>
        <taxon>Acidisarcina</taxon>
    </lineage>
</organism>
<comment type="subunit">
    <text evidence="2">Monomer. Binds 30S ribosomal subunits, but not 50S ribosomal subunits or 70S ribosomes.</text>
</comment>
<keyword evidence="1 2" id="KW-0690">Ribosome biogenesis</keyword>
<gene>
    <name evidence="2" type="primary">rbfA</name>
    <name evidence="4" type="ORF">ACPOL_3475</name>
</gene>
<dbReference type="PANTHER" id="PTHR33515">
    <property type="entry name" value="RIBOSOME-BINDING FACTOR A, CHLOROPLASTIC-RELATED"/>
    <property type="match status" value="1"/>
</dbReference>
<sequence>MPEQRARKYHQDRVAGTLRDEITAMIEGQLSDPRIAFAYVSQVALNPGGKSALVYITVDGGPKEEEETVAALMDARGYIRHELLERTGKRHVPDLSFHIDRSEKMKARIDELMGRSRGRKKPGAASGAATSSTPTSESK</sequence>
<evidence type="ECO:0000313" key="5">
    <source>
        <dbReference type="Proteomes" id="UP000253606"/>
    </source>
</evidence>
<keyword evidence="5" id="KW-1185">Reference proteome</keyword>
<dbReference type="GO" id="GO:0005829">
    <property type="term" value="C:cytosol"/>
    <property type="evidence" value="ECO:0007669"/>
    <property type="project" value="TreeGrafter"/>
</dbReference>
<dbReference type="InterPro" id="IPR023799">
    <property type="entry name" value="RbfA_dom_sf"/>
</dbReference>
<name>A0A2Z5G169_9BACT</name>
<dbReference type="SUPFAM" id="SSF89919">
    <property type="entry name" value="Ribosome-binding factor A, RbfA"/>
    <property type="match status" value="1"/>
</dbReference>
<dbReference type="GO" id="GO:0043024">
    <property type="term" value="F:ribosomal small subunit binding"/>
    <property type="evidence" value="ECO:0007669"/>
    <property type="project" value="TreeGrafter"/>
</dbReference>
<proteinExistence type="inferred from homology"/>
<dbReference type="AlphaFoldDB" id="A0A2Z5G169"/>
<dbReference type="Pfam" id="PF02033">
    <property type="entry name" value="RBFA"/>
    <property type="match status" value="1"/>
</dbReference>
<dbReference type="NCBIfam" id="TIGR00082">
    <property type="entry name" value="rbfA"/>
    <property type="match status" value="1"/>
</dbReference>
<dbReference type="InterPro" id="IPR000238">
    <property type="entry name" value="RbfA"/>
</dbReference>
<dbReference type="KEGG" id="abas:ACPOL_3475"/>
<keyword evidence="2" id="KW-0963">Cytoplasm</keyword>
<dbReference type="RefSeq" id="WP_114207889.1">
    <property type="nucleotide sequence ID" value="NZ_CP030840.1"/>
</dbReference>
<evidence type="ECO:0000256" key="1">
    <source>
        <dbReference type="ARBA" id="ARBA00022517"/>
    </source>
</evidence>
<dbReference type="Gene3D" id="3.30.300.20">
    <property type="match status" value="1"/>
</dbReference>
<dbReference type="EMBL" id="CP030840">
    <property type="protein sequence ID" value="AXC12760.1"/>
    <property type="molecule type" value="Genomic_DNA"/>
</dbReference>